<dbReference type="InterPro" id="IPR000073">
    <property type="entry name" value="AB_hydrolase_1"/>
</dbReference>
<dbReference type="Gene3D" id="3.40.50.1820">
    <property type="entry name" value="alpha/beta hydrolase"/>
    <property type="match status" value="1"/>
</dbReference>
<dbReference type="PRINTS" id="PR00111">
    <property type="entry name" value="ABHYDROLASE"/>
</dbReference>
<protein>
    <submittedName>
        <fullName evidence="2">Alpha/beta hydrolase</fullName>
    </submittedName>
</protein>
<dbReference type="SUPFAM" id="SSF53474">
    <property type="entry name" value="alpha/beta-Hydrolases"/>
    <property type="match status" value="1"/>
</dbReference>
<dbReference type="Pfam" id="PF00561">
    <property type="entry name" value="Abhydrolase_1"/>
    <property type="match status" value="1"/>
</dbReference>
<dbReference type="InterPro" id="IPR050228">
    <property type="entry name" value="Carboxylesterase_BioH"/>
</dbReference>
<name>A0A3N0VKF0_9GAMM</name>
<evidence type="ECO:0000313" key="2">
    <source>
        <dbReference type="EMBL" id="ROH93253.1"/>
    </source>
</evidence>
<dbReference type="PANTHER" id="PTHR43194">
    <property type="entry name" value="HYDROLASE ALPHA/BETA FOLD FAMILY"/>
    <property type="match status" value="1"/>
</dbReference>
<keyword evidence="3" id="KW-1185">Reference proteome</keyword>
<dbReference type="GO" id="GO:0016787">
    <property type="term" value="F:hydrolase activity"/>
    <property type="evidence" value="ECO:0007669"/>
    <property type="project" value="UniProtKB-KW"/>
</dbReference>
<dbReference type="RefSeq" id="WP_123210108.1">
    <property type="nucleotide sequence ID" value="NZ_RJVO01000001.1"/>
</dbReference>
<dbReference type="InterPro" id="IPR000639">
    <property type="entry name" value="Epox_hydrolase-like"/>
</dbReference>
<dbReference type="EMBL" id="RJVO01000001">
    <property type="protein sequence ID" value="ROH93253.1"/>
    <property type="molecule type" value="Genomic_DNA"/>
</dbReference>
<reference evidence="2 3" key="1">
    <citation type="submission" date="2018-10" db="EMBL/GenBank/DDBJ databases">
        <authorList>
            <person name="Chen W.-M."/>
        </authorList>
    </citation>
    <scope>NUCLEOTIDE SEQUENCE [LARGE SCALE GENOMIC DNA]</scope>
    <source>
        <strain evidence="2 3">THS-13</strain>
    </source>
</reference>
<proteinExistence type="predicted"/>
<organism evidence="2 3">
    <name type="scientific">Stagnimonas aquatica</name>
    <dbReference type="NCBI Taxonomy" id="2689987"/>
    <lineage>
        <taxon>Bacteria</taxon>
        <taxon>Pseudomonadati</taxon>
        <taxon>Pseudomonadota</taxon>
        <taxon>Gammaproteobacteria</taxon>
        <taxon>Nevskiales</taxon>
        <taxon>Nevskiaceae</taxon>
        <taxon>Stagnimonas</taxon>
    </lineage>
</organism>
<dbReference type="PANTHER" id="PTHR43194:SF2">
    <property type="entry name" value="PEROXISOMAL MEMBRANE PROTEIN LPX1"/>
    <property type="match status" value="1"/>
</dbReference>
<dbReference type="PRINTS" id="PR00412">
    <property type="entry name" value="EPOXHYDRLASE"/>
</dbReference>
<evidence type="ECO:0000259" key="1">
    <source>
        <dbReference type="Pfam" id="PF00561"/>
    </source>
</evidence>
<accession>A0A3N0VKF0</accession>
<dbReference type="InterPro" id="IPR029058">
    <property type="entry name" value="AB_hydrolase_fold"/>
</dbReference>
<comment type="caution">
    <text evidence="2">The sequence shown here is derived from an EMBL/GenBank/DDBJ whole genome shotgun (WGS) entry which is preliminary data.</text>
</comment>
<dbReference type="InParanoid" id="A0A3N0VKF0"/>
<feature type="domain" description="AB hydrolase-1" evidence="1">
    <location>
        <begin position="42"/>
        <end position="288"/>
    </location>
</feature>
<evidence type="ECO:0000313" key="3">
    <source>
        <dbReference type="Proteomes" id="UP000282106"/>
    </source>
</evidence>
<dbReference type="Proteomes" id="UP000282106">
    <property type="component" value="Unassembled WGS sequence"/>
</dbReference>
<keyword evidence="2" id="KW-0378">Hydrolase</keyword>
<sequence>MSGESRHVRLRGLRFHLRCWGEEPRLASAGAQSLAADGSDKPLLIYCHGWLDTTATFADVGERLGQCFRVVALDQRGYGHSEWAADGYWFQDYVADLDALVDYLSPAAPVHLAGHSMGAQVVSLYAGLRPERVRRLAILDGLFLPDMPPESAPRRFGRWLDQLKAPARGKTYASFEELAQRVQKQHPQLSAERALFVARGWGAADGAGRIHLLADPRHRLDMPTLYRNAESEAIWRQIRAPTLFVDAGGSAFGQTLNAEEKAARRACFRDRQEVSIPGAGHMLHFDAPEATADALLQFF</sequence>
<dbReference type="AlphaFoldDB" id="A0A3N0VKF0"/>
<gene>
    <name evidence="2" type="ORF">ED208_01640</name>
</gene>